<protein>
    <submittedName>
        <fullName evidence="3">Polysaccharide deacetylase</fullName>
    </submittedName>
</protein>
<dbReference type="SUPFAM" id="SSF88713">
    <property type="entry name" value="Glycoside hydrolase/deacetylase"/>
    <property type="match status" value="1"/>
</dbReference>
<evidence type="ECO:0000313" key="3">
    <source>
        <dbReference type="EMBL" id="KIL47234.1"/>
    </source>
</evidence>
<dbReference type="PATRIC" id="fig|889306.3.peg.1820"/>
<feature type="signal peptide" evidence="1">
    <location>
        <begin position="1"/>
        <end position="28"/>
    </location>
</feature>
<dbReference type="InterPro" id="IPR014235">
    <property type="entry name" value="Spore_PdaA"/>
</dbReference>
<dbReference type="Gene3D" id="3.20.20.370">
    <property type="entry name" value="Glycoside hydrolase/deacetylase"/>
    <property type="match status" value="1"/>
</dbReference>
<evidence type="ECO:0000256" key="1">
    <source>
        <dbReference type="SAM" id="SignalP"/>
    </source>
</evidence>
<dbReference type="PROSITE" id="PS51677">
    <property type="entry name" value="NODB"/>
    <property type="match status" value="1"/>
</dbReference>
<dbReference type="PANTHER" id="PTHR10587">
    <property type="entry name" value="GLYCOSYL TRANSFERASE-RELATED"/>
    <property type="match status" value="1"/>
</dbReference>
<dbReference type="InterPro" id="IPR002509">
    <property type="entry name" value="NODB_dom"/>
</dbReference>
<sequence>MLQHGKALKWIFAFTLAISVMYPISAQAETMHWGFQRGKNGEQANAGPKYEAILKENDAVYKGSPDEKVLYLTFDNGFENGYTEKILNVLKEEKVPATFFLTGHYLQSASPLVKRMVKDGHIIGNHSWGHPDLTTISKEQMLEEFAKVKKKTEELTGQKEMMFIRPPEGVFNDFVLKTAKEAGYTHIFWSVAFVDWHADRPKGADYAYNEIMKQIHPGAVILLHTVSPDNAGALQKVIQDLKKQGYEFKDLNHLLKNQPS</sequence>
<dbReference type="NCBIfam" id="TIGR02884">
    <property type="entry name" value="spore_pdaA"/>
    <property type="match status" value="1"/>
</dbReference>
<gene>
    <name evidence="3" type="ORF">KP78_18070</name>
</gene>
<keyword evidence="4" id="KW-1185">Reference proteome</keyword>
<keyword evidence="1" id="KW-0732">Signal</keyword>
<reference evidence="3 4" key="1">
    <citation type="submission" date="2015-01" db="EMBL/GenBank/DDBJ databases">
        <title>Genome sequencing of Jeotgalibacillus soli.</title>
        <authorList>
            <person name="Goh K.M."/>
            <person name="Chan K.-G."/>
            <person name="Yaakop A.S."/>
            <person name="Ee R."/>
            <person name="Gan H.M."/>
            <person name="Chan C.S."/>
        </authorList>
    </citation>
    <scope>NUCLEOTIDE SEQUENCE [LARGE SCALE GENOMIC DNA]</scope>
    <source>
        <strain evidence="3 4">P9</strain>
    </source>
</reference>
<dbReference type="Proteomes" id="UP000031938">
    <property type="component" value="Unassembled WGS sequence"/>
</dbReference>
<feature type="chain" id="PRO_5002167030" evidence="1">
    <location>
        <begin position="29"/>
        <end position="260"/>
    </location>
</feature>
<dbReference type="RefSeq" id="WP_041088035.1">
    <property type="nucleotide sequence ID" value="NZ_JXRP01000014.1"/>
</dbReference>
<organism evidence="3 4">
    <name type="scientific">Jeotgalibacillus soli</name>
    <dbReference type="NCBI Taxonomy" id="889306"/>
    <lineage>
        <taxon>Bacteria</taxon>
        <taxon>Bacillati</taxon>
        <taxon>Bacillota</taxon>
        <taxon>Bacilli</taxon>
        <taxon>Bacillales</taxon>
        <taxon>Caryophanaceae</taxon>
        <taxon>Jeotgalibacillus</taxon>
    </lineage>
</organism>
<dbReference type="AlphaFoldDB" id="A0A0C2RZJ6"/>
<dbReference type="PANTHER" id="PTHR10587:SF78">
    <property type="entry name" value="PEPTIDOGLYCAN-N-ACETYLMURAMIC ACID DEACETYLASE PDAA"/>
    <property type="match status" value="1"/>
</dbReference>
<dbReference type="InterPro" id="IPR050248">
    <property type="entry name" value="Polysacc_deacetylase_ArnD"/>
</dbReference>
<proteinExistence type="predicted"/>
<feature type="domain" description="NodB homology" evidence="2">
    <location>
        <begin position="68"/>
        <end position="249"/>
    </location>
</feature>
<dbReference type="Pfam" id="PF01522">
    <property type="entry name" value="Polysacc_deac_1"/>
    <property type="match status" value="1"/>
</dbReference>
<dbReference type="GO" id="GO:0016810">
    <property type="term" value="F:hydrolase activity, acting on carbon-nitrogen (but not peptide) bonds"/>
    <property type="evidence" value="ECO:0007669"/>
    <property type="project" value="InterPro"/>
</dbReference>
<evidence type="ECO:0000259" key="2">
    <source>
        <dbReference type="PROSITE" id="PS51677"/>
    </source>
</evidence>
<dbReference type="EMBL" id="JXRP01000014">
    <property type="protein sequence ID" value="KIL47234.1"/>
    <property type="molecule type" value="Genomic_DNA"/>
</dbReference>
<dbReference type="InterPro" id="IPR011330">
    <property type="entry name" value="Glyco_hydro/deAcase_b/a-brl"/>
</dbReference>
<dbReference type="CDD" id="cd10948">
    <property type="entry name" value="CE4_BsPdaA_like"/>
    <property type="match status" value="1"/>
</dbReference>
<dbReference type="STRING" id="889306.KP78_18070"/>
<accession>A0A0C2RZJ6</accession>
<comment type="caution">
    <text evidence="3">The sequence shown here is derived from an EMBL/GenBank/DDBJ whole genome shotgun (WGS) entry which is preliminary data.</text>
</comment>
<name>A0A0C2RZJ6_9BACL</name>
<evidence type="ECO:0000313" key="4">
    <source>
        <dbReference type="Proteomes" id="UP000031938"/>
    </source>
</evidence>
<dbReference type="GO" id="GO:0005975">
    <property type="term" value="P:carbohydrate metabolic process"/>
    <property type="evidence" value="ECO:0007669"/>
    <property type="project" value="InterPro"/>
</dbReference>
<dbReference type="GO" id="GO:0016020">
    <property type="term" value="C:membrane"/>
    <property type="evidence" value="ECO:0007669"/>
    <property type="project" value="TreeGrafter"/>
</dbReference>